<feature type="transmembrane region" description="Helical" evidence="2">
    <location>
        <begin position="131"/>
        <end position="155"/>
    </location>
</feature>
<name>A0A5M6Z8I0_9PROT</name>
<keyword evidence="2" id="KW-0472">Membrane</keyword>
<dbReference type="EMBL" id="VWOJ01000005">
    <property type="protein sequence ID" value="KAA5800942.1"/>
    <property type="molecule type" value="Genomic_DNA"/>
</dbReference>
<feature type="transmembrane region" description="Helical" evidence="2">
    <location>
        <begin position="194"/>
        <end position="216"/>
    </location>
</feature>
<feature type="transmembrane region" description="Helical" evidence="2">
    <location>
        <begin position="66"/>
        <end position="90"/>
    </location>
</feature>
<dbReference type="AlphaFoldDB" id="A0A5M6Z8I0"/>
<evidence type="ECO:0000313" key="4">
    <source>
        <dbReference type="Proteomes" id="UP000325122"/>
    </source>
</evidence>
<dbReference type="Proteomes" id="UP000325122">
    <property type="component" value="Unassembled WGS sequence"/>
</dbReference>
<proteinExistence type="predicted"/>
<evidence type="ECO:0000313" key="3">
    <source>
        <dbReference type="EMBL" id="KAA5800942.1"/>
    </source>
</evidence>
<evidence type="ECO:0000256" key="2">
    <source>
        <dbReference type="SAM" id="Phobius"/>
    </source>
</evidence>
<comment type="caution">
    <text evidence="3">The sequence shown here is derived from an EMBL/GenBank/DDBJ whole genome shotgun (WGS) entry which is preliminary data.</text>
</comment>
<feature type="transmembrane region" description="Helical" evidence="2">
    <location>
        <begin position="38"/>
        <end position="60"/>
    </location>
</feature>
<keyword evidence="4" id="KW-1185">Reference proteome</keyword>
<evidence type="ECO:0000256" key="1">
    <source>
        <dbReference type="SAM" id="MobiDB-lite"/>
    </source>
</evidence>
<evidence type="ECO:0008006" key="5">
    <source>
        <dbReference type="Google" id="ProtNLM"/>
    </source>
</evidence>
<organism evidence="3 4">
    <name type="scientific">Alkalicaulis satelles</name>
    <dbReference type="NCBI Taxonomy" id="2609175"/>
    <lineage>
        <taxon>Bacteria</taxon>
        <taxon>Pseudomonadati</taxon>
        <taxon>Pseudomonadota</taxon>
        <taxon>Alphaproteobacteria</taxon>
        <taxon>Maricaulales</taxon>
        <taxon>Maricaulaceae</taxon>
        <taxon>Alkalicaulis</taxon>
    </lineage>
</organism>
<feature type="region of interest" description="Disordered" evidence="1">
    <location>
        <begin position="253"/>
        <end position="327"/>
    </location>
</feature>
<reference evidence="3 4" key="1">
    <citation type="submission" date="2019-09" db="EMBL/GenBank/DDBJ databases">
        <authorList>
            <person name="Kevbrin V."/>
            <person name="Grouzdev D.S."/>
        </authorList>
    </citation>
    <scope>NUCLEOTIDE SEQUENCE [LARGE SCALE GENOMIC DNA]</scope>
    <source>
        <strain evidence="3 4">G-192</strain>
    </source>
</reference>
<gene>
    <name evidence="3" type="ORF">F1654_12810</name>
</gene>
<keyword evidence="2" id="KW-1133">Transmembrane helix</keyword>
<feature type="transmembrane region" description="Helical" evidence="2">
    <location>
        <begin position="6"/>
        <end position="26"/>
    </location>
</feature>
<feature type="transmembrane region" description="Helical" evidence="2">
    <location>
        <begin position="167"/>
        <end position="188"/>
    </location>
</feature>
<feature type="compositionally biased region" description="Basic residues" evidence="1">
    <location>
        <begin position="260"/>
        <end position="272"/>
    </location>
</feature>
<sequence length="327" mass="32899">MGPVGSALIFAALMAGAVALALVMALSAAGFTRRHAPLFAAFAGGLIVTLAVVEMIPAAFAQSAYGPWLVLAGFAGGFLLQGLTGGSAGAAAAKAGTGRGRAAALAAVAALAIHSALDGVVFAVAHAVDPALAAGAAVGLILHQAPVAVVCFLLLQRAGLSDRMAALTGFAAAGLTASIASISAAPFAATLDMAVLGVLMALVAGLLLHVGAAHLLSEAFASGVVRGGGAVFAGAGAGALMLMAHVHDHDHAHGDAAHAAPHHHHGHHFGHPRTHDHEHGHDHDHADGARHNHAHDHDHDDRRGHHQLGHDRHGHDHRHHPEEEPSP</sequence>
<feature type="compositionally biased region" description="Basic and acidic residues" evidence="1">
    <location>
        <begin position="273"/>
        <end position="327"/>
    </location>
</feature>
<accession>A0A5M6Z8I0</accession>
<protein>
    <recommendedName>
        <fullName evidence="5">ZIP family metal transporter</fullName>
    </recommendedName>
</protein>
<dbReference type="RefSeq" id="WP_150023961.1">
    <property type="nucleotide sequence ID" value="NZ_VWOJ01000005.1"/>
</dbReference>
<feature type="transmembrane region" description="Helical" evidence="2">
    <location>
        <begin position="102"/>
        <end position="125"/>
    </location>
</feature>
<keyword evidence="2" id="KW-0812">Transmembrane</keyword>